<dbReference type="Proteomes" id="UP000093795">
    <property type="component" value="Unassembled WGS sequence"/>
</dbReference>
<reference evidence="3 4" key="1">
    <citation type="submission" date="2016-06" db="EMBL/GenBank/DDBJ databases">
        <authorList>
            <person name="Kjaerup R.B."/>
            <person name="Dalgaard T.S."/>
            <person name="Juul-Madsen H.R."/>
        </authorList>
    </citation>
    <scope>NUCLEOTIDE SEQUENCE [LARGE SCALE GENOMIC DNA]</scope>
    <source>
        <strain evidence="3 4">1081914.2</strain>
    </source>
</reference>
<name>A0A1A3CCM1_MYCAS</name>
<dbReference type="EMBL" id="LZKQ01000142">
    <property type="protein sequence ID" value="OBI84132.1"/>
    <property type="molecule type" value="Genomic_DNA"/>
</dbReference>
<accession>A0A1A3CCM1</accession>
<keyword evidence="2" id="KW-1133">Transmembrane helix</keyword>
<dbReference type="eggNOG" id="COG2205">
    <property type="taxonomic scope" value="Bacteria"/>
</dbReference>
<feature type="region of interest" description="Disordered" evidence="1">
    <location>
        <begin position="94"/>
        <end position="129"/>
    </location>
</feature>
<gene>
    <name evidence="3" type="ORF">A9X01_19895</name>
</gene>
<evidence type="ECO:0000313" key="3">
    <source>
        <dbReference type="EMBL" id="OBI84132.1"/>
    </source>
</evidence>
<feature type="compositionally biased region" description="Pro residues" evidence="1">
    <location>
        <begin position="120"/>
        <end position="129"/>
    </location>
</feature>
<feature type="transmembrane region" description="Helical" evidence="2">
    <location>
        <begin position="16"/>
        <end position="41"/>
    </location>
</feature>
<proteinExistence type="predicted"/>
<dbReference type="AlphaFoldDB" id="A0A1A3CCM1"/>
<comment type="caution">
    <text evidence="3">The sequence shown here is derived from an EMBL/GenBank/DDBJ whole genome shotgun (WGS) entry which is preliminary data.</text>
</comment>
<evidence type="ECO:0000313" key="4">
    <source>
        <dbReference type="Proteomes" id="UP000093795"/>
    </source>
</evidence>
<sequence>MTNQSVTPTPSLQRRVLVLVIALLAVLLLVLGVTVDVILGVQGRRNLHDRLLAATSRADALAAAHTAPDLLAEELNGGSVRALVVTVDGATYGDPGISPDTKAGPTAAAPPGSPRSAAGPRPPVSPGRH</sequence>
<organism evidence="3 4">
    <name type="scientific">Mycobacterium asiaticum</name>
    <dbReference type="NCBI Taxonomy" id="1790"/>
    <lineage>
        <taxon>Bacteria</taxon>
        <taxon>Bacillati</taxon>
        <taxon>Actinomycetota</taxon>
        <taxon>Actinomycetes</taxon>
        <taxon>Mycobacteriales</taxon>
        <taxon>Mycobacteriaceae</taxon>
        <taxon>Mycobacterium</taxon>
    </lineage>
</organism>
<dbReference type="RefSeq" id="WP_065121032.1">
    <property type="nucleotide sequence ID" value="NZ_LZKQ01000142.1"/>
</dbReference>
<evidence type="ECO:0000256" key="1">
    <source>
        <dbReference type="SAM" id="MobiDB-lite"/>
    </source>
</evidence>
<evidence type="ECO:0000256" key="2">
    <source>
        <dbReference type="SAM" id="Phobius"/>
    </source>
</evidence>
<protein>
    <submittedName>
        <fullName evidence="3">Uncharacterized protein</fullName>
    </submittedName>
</protein>
<keyword evidence="2" id="KW-0472">Membrane</keyword>
<feature type="compositionally biased region" description="Low complexity" evidence="1">
    <location>
        <begin position="103"/>
        <end position="119"/>
    </location>
</feature>
<keyword evidence="2" id="KW-0812">Transmembrane</keyword>